<evidence type="ECO:0000256" key="8">
    <source>
        <dbReference type="ARBA" id="ARBA00023136"/>
    </source>
</evidence>
<dbReference type="Gene3D" id="2.10.109.10">
    <property type="entry name" value="Umud Fragment, subunit A"/>
    <property type="match status" value="1"/>
</dbReference>
<feature type="domain" description="Peptidase S26" evidence="13">
    <location>
        <begin position="31"/>
        <end position="100"/>
    </location>
</feature>
<dbReference type="NCBIfam" id="TIGR02228">
    <property type="entry name" value="sigpep_I_arch"/>
    <property type="match status" value="1"/>
</dbReference>
<comment type="caution">
    <text evidence="14">The sequence shown here is derived from an EMBL/GenBank/DDBJ whole genome shotgun (WGS) entry which is preliminary data.</text>
</comment>
<dbReference type="SUPFAM" id="SSF51306">
    <property type="entry name" value="LexA/Signal peptidase"/>
    <property type="match status" value="1"/>
</dbReference>
<evidence type="ECO:0000256" key="1">
    <source>
        <dbReference type="ARBA" id="ARBA00004648"/>
    </source>
</evidence>
<keyword evidence="3 12" id="KW-0812">Transmembrane</keyword>
<evidence type="ECO:0000256" key="4">
    <source>
        <dbReference type="ARBA" id="ARBA00022801"/>
    </source>
</evidence>
<keyword evidence="15" id="KW-1185">Reference proteome</keyword>
<dbReference type="PROSITE" id="PS00501">
    <property type="entry name" value="SPASE_I_1"/>
    <property type="match status" value="1"/>
</dbReference>
<name>A0ABP9EWT9_9ACTN</name>
<accession>A0ABP9EWT9</accession>
<dbReference type="Proteomes" id="UP001501521">
    <property type="component" value="Unassembled WGS sequence"/>
</dbReference>
<evidence type="ECO:0000256" key="6">
    <source>
        <dbReference type="ARBA" id="ARBA00022968"/>
    </source>
</evidence>
<keyword evidence="6" id="KW-0735">Signal-anchor</keyword>
<evidence type="ECO:0000256" key="2">
    <source>
        <dbReference type="ARBA" id="ARBA00022670"/>
    </source>
</evidence>
<dbReference type="PRINTS" id="PR00728">
    <property type="entry name" value="SIGNALPTASE"/>
</dbReference>
<dbReference type="CDD" id="cd06462">
    <property type="entry name" value="Peptidase_S24_S26"/>
    <property type="match status" value="1"/>
</dbReference>
<comment type="function">
    <text evidence="10">Catalytic component of the signal peptidase complex (SPC) which catalyzes the cleavage of N-terminal signal sequences from nascent proteins as they are translocated into the lumen of the endoplasmic reticulum. Specifically cleaves N-terminal signal peptides that contain a hydrophobic alpha-helix (h-region) shorter than 18-20 amino acids.</text>
</comment>
<dbReference type="EC" id="3.4.21.89" evidence="11"/>
<comment type="subcellular location">
    <subcellularLocation>
        <location evidence="1">Endoplasmic reticulum membrane</location>
        <topology evidence="1">Single-pass type II membrane protein</topology>
    </subcellularLocation>
</comment>
<evidence type="ECO:0000256" key="9">
    <source>
        <dbReference type="ARBA" id="ARBA00033305"/>
    </source>
</evidence>
<evidence type="ECO:0000256" key="7">
    <source>
        <dbReference type="ARBA" id="ARBA00022989"/>
    </source>
</evidence>
<feature type="transmembrane region" description="Helical" evidence="12">
    <location>
        <begin position="22"/>
        <end position="47"/>
    </location>
</feature>
<proteinExistence type="predicted"/>
<dbReference type="PANTHER" id="PTHR10806">
    <property type="entry name" value="SIGNAL PEPTIDASE COMPLEX CATALYTIC SUBUNIT SEC11"/>
    <property type="match status" value="1"/>
</dbReference>
<evidence type="ECO:0000256" key="11">
    <source>
        <dbReference type="NCBIfam" id="TIGR02228"/>
    </source>
</evidence>
<evidence type="ECO:0000256" key="12">
    <source>
        <dbReference type="SAM" id="Phobius"/>
    </source>
</evidence>
<keyword evidence="4" id="KW-0378">Hydrolase</keyword>
<dbReference type="InterPro" id="IPR019756">
    <property type="entry name" value="Pept_S26A_signal_pept_1_Ser-AS"/>
</dbReference>
<dbReference type="PANTHER" id="PTHR10806:SF6">
    <property type="entry name" value="SIGNAL PEPTIDASE COMPLEX CATALYTIC SUBUNIT SEC11"/>
    <property type="match status" value="1"/>
</dbReference>
<keyword evidence="5" id="KW-0256">Endoplasmic reticulum</keyword>
<feature type="transmembrane region" description="Helical" evidence="12">
    <location>
        <begin position="152"/>
        <end position="171"/>
    </location>
</feature>
<keyword evidence="7 12" id="KW-1133">Transmembrane helix</keyword>
<keyword evidence="2" id="KW-0645">Protease</keyword>
<evidence type="ECO:0000256" key="10">
    <source>
        <dbReference type="ARBA" id="ARBA00045533"/>
    </source>
</evidence>
<evidence type="ECO:0000313" key="15">
    <source>
        <dbReference type="Proteomes" id="UP001501521"/>
    </source>
</evidence>
<dbReference type="InterPro" id="IPR019533">
    <property type="entry name" value="Peptidase_S26"/>
</dbReference>
<dbReference type="Pfam" id="PF10502">
    <property type="entry name" value="Peptidase_S26"/>
    <property type="match status" value="1"/>
</dbReference>
<dbReference type="RefSeq" id="WP_345577627.1">
    <property type="nucleotide sequence ID" value="NZ_BAABLV010000005.1"/>
</dbReference>
<organism evidence="14 15">
    <name type="scientific">Tessaracoccus lubricantis</name>
    <dbReference type="NCBI Taxonomy" id="545543"/>
    <lineage>
        <taxon>Bacteria</taxon>
        <taxon>Bacillati</taxon>
        <taxon>Actinomycetota</taxon>
        <taxon>Actinomycetes</taxon>
        <taxon>Propionibacteriales</taxon>
        <taxon>Propionibacteriaceae</taxon>
        <taxon>Tessaracoccus</taxon>
    </lineage>
</organism>
<evidence type="ECO:0000256" key="3">
    <source>
        <dbReference type="ARBA" id="ARBA00022692"/>
    </source>
</evidence>
<reference evidence="15" key="1">
    <citation type="journal article" date="2019" name="Int. J. Syst. Evol. Microbiol.">
        <title>The Global Catalogue of Microorganisms (GCM) 10K type strain sequencing project: providing services to taxonomists for standard genome sequencing and annotation.</title>
        <authorList>
            <consortium name="The Broad Institute Genomics Platform"/>
            <consortium name="The Broad Institute Genome Sequencing Center for Infectious Disease"/>
            <person name="Wu L."/>
            <person name="Ma J."/>
        </authorList>
    </citation>
    <scope>NUCLEOTIDE SEQUENCE [LARGE SCALE GENOMIC DNA]</scope>
    <source>
        <strain evidence="15">JCM 19125</strain>
    </source>
</reference>
<evidence type="ECO:0000256" key="5">
    <source>
        <dbReference type="ARBA" id="ARBA00022824"/>
    </source>
</evidence>
<gene>
    <name evidence="14" type="ORF">GCM10025789_01890</name>
</gene>
<protein>
    <recommendedName>
        <fullName evidence="9 11">Signal peptidase I</fullName>
        <ecNumber evidence="11">3.4.21.89</ecNumber>
    </recommendedName>
</protein>
<dbReference type="InterPro" id="IPR001733">
    <property type="entry name" value="Peptidase_S26B"/>
</dbReference>
<sequence length="185" mass="19374">MSDDTEARPAPRVRRSRRVGSVVGWVLLSALVLSCVALAVITTAGNFHVTRVLSNSMAPTFSVGDHVIVQDRPAADLAVGQVVVLPQPDSDTLFIHRILSVDHTPDGPVVTTQGDNNPAPDAWTLRVTSATVPVYVAAIPTHGLPLPAVRPGTSSILLALGLGALSLLLFLPGRTGRETADQGRA</sequence>
<keyword evidence="8 12" id="KW-0472">Membrane</keyword>
<dbReference type="EMBL" id="BAABLV010000005">
    <property type="protein sequence ID" value="GAA4889161.1"/>
    <property type="molecule type" value="Genomic_DNA"/>
</dbReference>
<dbReference type="InterPro" id="IPR036286">
    <property type="entry name" value="LexA/Signal_pep-like_sf"/>
</dbReference>
<evidence type="ECO:0000313" key="14">
    <source>
        <dbReference type="EMBL" id="GAA4889161.1"/>
    </source>
</evidence>
<evidence type="ECO:0000259" key="13">
    <source>
        <dbReference type="Pfam" id="PF10502"/>
    </source>
</evidence>